<accession>A0A9P8P6E5</accession>
<evidence type="ECO:0000313" key="2">
    <source>
        <dbReference type="Proteomes" id="UP000769528"/>
    </source>
</evidence>
<dbReference type="Proteomes" id="UP000769528">
    <property type="component" value="Unassembled WGS sequence"/>
</dbReference>
<dbReference type="AlphaFoldDB" id="A0A9P8P6E5"/>
<evidence type="ECO:0000313" key="1">
    <source>
        <dbReference type="EMBL" id="KAH3666668.1"/>
    </source>
</evidence>
<dbReference type="OrthoDB" id="10547438at2759"/>
<sequence length="87" mass="9550">MSGLLSINLRKSFKLSSTLGFEDVDDPPTFGNVLSTLEERLKLDLLATFPNDDEYFGVPPLELNSFAVGNPCVDPIDDVIDLGMDED</sequence>
<name>A0A9P8P6E5_9ASCO</name>
<proteinExistence type="predicted"/>
<dbReference type="EMBL" id="JAEUBF010001406">
    <property type="protein sequence ID" value="KAH3666668.1"/>
    <property type="molecule type" value="Genomic_DNA"/>
</dbReference>
<keyword evidence="2" id="KW-1185">Reference proteome</keyword>
<comment type="caution">
    <text evidence="1">The sequence shown here is derived from an EMBL/GenBank/DDBJ whole genome shotgun (WGS) entry which is preliminary data.</text>
</comment>
<protein>
    <submittedName>
        <fullName evidence="1">Uncharacterized protein</fullName>
    </submittedName>
</protein>
<reference evidence="1" key="2">
    <citation type="submission" date="2021-01" db="EMBL/GenBank/DDBJ databases">
        <authorList>
            <person name="Schikora-Tamarit M.A."/>
        </authorList>
    </citation>
    <scope>NUCLEOTIDE SEQUENCE</scope>
    <source>
        <strain evidence="1">CBS6341</strain>
    </source>
</reference>
<organism evidence="1 2">
    <name type="scientific">Wickerhamomyces mucosus</name>
    <dbReference type="NCBI Taxonomy" id="1378264"/>
    <lineage>
        <taxon>Eukaryota</taxon>
        <taxon>Fungi</taxon>
        <taxon>Dikarya</taxon>
        <taxon>Ascomycota</taxon>
        <taxon>Saccharomycotina</taxon>
        <taxon>Saccharomycetes</taxon>
        <taxon>Phaffomycetales</taxon>
        <taxon>Wickerhamomycetaceae</taxon>
        <taxon>Wickerhamomyces</taxon>
    </lineage>
</organism>
<reference evidence="1" key="1">
    <citation type="journal article" date="2021" name="Open Biol.">
        <title>Shared evolutionary footprints suggest mitochondrial oxidative damage underlies multiple complex I losses in fungi.</title>
        <authorList>
            <person name="Schikora-Tamarit M.A."/>
            <person name="Marcet-Houben M."/>
            <person name="Nosek J."/>
            <person name="Gabaldon T."/>
        </authorList>
    </citation>
    <scope>NUCLEOTIDE SEQUENCE</scope>
    <source>
        <strain evidence="1">CBS6341</strain>
    </source>
</reference>
<gene>
    <name evidence="1" type="ORF">WICMUC_005485</name>
</gene>